<dbReference type="EC" id="4.1.1.111" evidence="4"/>
<accession>A0A261QXF3</accession>
<comment type="caution">
    <text evidence="8">The sequence shown here is derived from an EMBL/GenBank/DDBJ whole genome shotgun (WGS) entry which is preliminary data.</text>
</comment>
<dbReference type="InterPro" id="IPR040523">
    <property type="entry name" value="AsnC_trans_reg2"/>
</dbReference>
<evidence type="ECO:0000256" key="2">
    <source>
        <dbReference type="ARBA" id="ARBA00023444"/>
    </source>
</evidence>
<evidence type="ECO:0000256" key="5">
    <source>
        <dbReference type="ARBA" id="ARBA00048470"/>
    </source>
</evidence>
<dbReference type="Gene3D" id="3.30.70.3460">
    <property type="match status" value="1"/>
</dbReference>
<reference evidence="9" key="1">
    <citation type="submission" date="2017-05" db="EMBL/GenBank/DDBJ databases">
        <title>Complete and WGS of Bordetella genogroups.</title>
        <authorList>
            <person name="Spilker T."/>
            <person name="Lipuma J."/>
        </authorList>
    </citation>
    <scope>NUCLEOTIDE SEQUENCE [LARGE SCALE GENOMIC DNA]</scope>
    <source>
        <strain evidence="9">AU18089</strain>
    </source>
</reference>
<sequence>MPPACDKPLDGLALAAANMYQRDMPLCARPYLAMAQQLGCTERALLDCLQELKQNGVLSRIGPVFNHQQAGASTLAALSVPPWDVDTIAAHISRYPEVNHNYLRSHRRNLWFVITAPDRAHIDRILADIAASTGLEPLDLPMVRAFRVDLGFSLQAQT</sequence>
<dbReference type="EMBL" id="NEVK01000007">
    <property type="protein sequence ID" value="OZI17207.1"/>
    <property type="molecule type" value="Genomic_DNA"/>
</dbReference>
<dbReference type="PANTHER" id="PTHR43413">
    <property type="entry name" value="TRANSCRIPTIONAL REGULATOR, ASNC FAMILY"/>
    <property type="match status" value="1"/>
</dbReference>
<organism evidence="8 9">
    <name type="scientific">Bordetella genomosp. 7</name>
    <dbReference type="NCBI Taxonomy" id="1416805"/>
    <lineage>
        <taxon>Bacteria</taxon>
        <taxon>Pseudomonadati</taxon>
        <taxon>Pseudomonadota</taxon>
        <taxon>Betaproteobacteria</taxon>
        <taxon>Burkholderiales</taxon>
        <taxon>Alcaligenaceae</taxon>
        <taxon>Bordetella</taxon>
    </lineage>
</organism>
<feature type="domain" description="Siroheme decarboxylase NirL-like HTH" evidence="7">
    <location>
        <begin position="18"/>
        <end position="58"/>
    </location>
</feature>
<comment type="similarity">
    <text evidence="3">Belongs to the Ahb/Nir family.</text>
</comment>
<dbReference type="InterPro" id="IPR050684">
    <property type="entry name" value="HTH-Siroheme_Decarb"/>
</dbReference>
<evidence type="ECO:0000256" key="4">
    <source>
        <dbReference type="ARBA" id="ARBA00023471"/>
    </source>
</evidence>
<dbReference type="GO" id="GO:0016829">
    <property type="term" value="F:lyase activity"/>
    <property type="evidence" value="ECO:0007669"/>
    <property type="project" value="UniProtKB-KW"/>
</dbReference>
<protein>
    <recommendedName>
        <fullName evidence="4">siroheme decarboxylase</fullName>
        <ecNumber evidence="4">4.1.1.111</ecNumber>
    </recommendedName>
</protein>
<dbReference type="Pfam" id="PF17805">
    <property type="entry name" value="AsnC_trans_reg2"/>
    <property type="match status" value="1"/>
</dbReference>
<evidence type="ECO:0000313" key="9">
    <source>
        <dbReference type="Proteomes" id="UP000216947"/>
    </source>
</evidence>
<evidence type="ECO:0000256" key="1">
    <source>
        <dbReference type="ARBA" id="ARBA00023239"/>
    </source>
</evidence>
<dbReference type="AlphaFoldDB" id="A0A261QXF3"/>
<dbReference type="RefSeq" id="WP_038852097.1">
    <property type="nucleotide sequence ID" value="NZ_NEVK01000007.1"/>
</dbReference>
<dbReference type="Proteomes" id="UP000216947">
    <property type="component" value="Unassembled WGS sequence"/>
</dbReference>
<dbReference type="PANTHER" id="PTHR43413:SF1">
    <property type="entry name" value="SIROHEME DECARBOXYLASE NIRL SUBUNIT"/>
    <property type="match status" value="1"/>
</dbReference>
<name>A0A261QXF3_9BORD</name>
<evidence type="ECO:0000256" key="3">
    <source>
        <dbReference type="ARBA" id="ARBA00023457"/>
    </source>
</evidence>
<dbReference type="Pfam" id="PF22451">
    <property type="entry name" value="NirdL-like_HTH"/>
    <property type="match status" value="1"/>
</dbReference>
<evidence type="ECO:0000313" key="8">
    <source>
        <dbReference type="EMBL" id="OZI17207.1"/>
    </source>
</evidence>
<keyword evidence="1" id="KW-0456">Lyase</keyword>
<gene>
    <name evidence="8" type="ORF">CAL19_15315</name>
</gene>
<keyword evidence="9" id="KW-1185">Reference proteome</keyword>
<feature type="domain" description="Siroheme decarboxylase AsnC-like ligand binding" evidence="6">
    <location>
        <begin position="72"/>
        <end position="146"/>
    </location>
</feature>
<evidence type="ECO:0000259" key="7">
    <source>
        <dbReference type="Pfam" id="PF22451"/>
    </source>
</evidence>
<dbReference type="InterPro" id="IPR053953">
    <property type="entry name" value="NirdL-like_HTH"/>
</dbReference>
<evidence type="ECO:0000259" key="6">
    <source>
        <dbReference type="Pfam" id="PF17805"/>
    </source>
</evidence>
<comment type="pathway">
    <text evidence="2">Porphyrin-containing compound metabolism.</text>
</comment>
<comment type="catalytic activity">
    <reaction evidence="5">
        <text>siroheme + 2 H(+) = 12,18-didecarboxysiroheme + 2 CO2</text>
        <dbReference type="Rhea" id="RHEA:19093"/>
        <dbReference type="ChEBI" id="CHEBI:15378"/>
        <dbReference type="ChEBI" id="CHEBI:16526"/>
        <dbReference type="ChEBI" id="CHEBI:60052"/>
        <dbReference type="ChEBI" id="CHEBI:140497"/>
        <dbReference type="EC" id="4.1.1.111"/>
    </reaction>
</comment>
<proteinExistence type="inferred from homology"/>